<dbReference type="EMBL" id="MDTQ01000001">
    <property type="protein sequence ID" value="ODC03616.1"/>
    <property type="molecule type" value="Genomic_DNA"/>
</dbReference>
<dbReference type="OrthoDB" id="8779206at2"/>
<feature type="transmembrane region" description="Helical" evidence="1">
    <location>
        <begin position="67"/>
        <end position="87"/>
    </location>
</feature>
<comment type="caution">
    <text evidence="2">The sequence shown here is derived from an EMBL/GenBank/DDBJ whole genome shotgun (WGS) entry which is preliminary data.</text>
</comment>
<dbReference type="Proteomes" id="UP000094291">
    <property type="component" value="Unassembled WGS sequence"/>
</dbReference>
<feature type="transmembrane region" description="Helical" evidence="1">
    <location>
        <begin position="16"/>
        <end position="36"/>
    </location>
</feature>
<keyword evidence="1" id="KW-1133">Transmembrane helix</keyword>
<evidence type="ECO:0000256" key="1">
    <source>
        <dbReference type="SAM" id="Phobius"/>
    </source>
</evidence>
<proteinExistence type="predicted"/>
<keyword evidence="1" id="KW-0812">Transmembrane</keyword>
<organism evidence="2 3">
    <name type="scientific">Terasakiispira papahanaumokuakeensis</name>
    <dbReference type="NCBI Taxonomy" id="197479"/>
    <lineage>
        <taxon>Bacteria</taxon>
        <taxon>Pseudomonadati</taxon>
        <taxon>Pseudomonadota</taxon>
        <taxon>Gammaproteobacteria</taxon>
        <taxon>Oceanospirillales</taxon>
        <taxon>Terasakiispira</taxon>
    </lineage>
</organism>
<feature type="transmembrane region" description="Helical" evidence="1">
    <location>
        <begin position="93"/>
        <end position="112"/>
    </location>
</feature>
<dbReference type="STRING" id="197479.BFW38_08730"/>
<evidence type="ECO:0000313" key="3">
    <source>
        <dbReference type="Proteomes" id="UP000094291"/>
    </source>
</evidence>
<evidence type="ECO:0000313" key="2">
    <source>
        <dbReference type="EMBL" id="ODC03616.1"/>
    </source>
</evidence>
<keyword evidence="3" id="KW-1185">Reference proteome</keyword>
<keyword evidence="1" id="KW-0472">Membrane</keyword>
<accession>A0A1E2V9W4</accession>
<reference evidence="2 3" key="1">
    <citation type="submission" date="2016-08" db="EMBL/GenBank/DDBJ databases">
        <authorList>
            <person name="Seilhamer J.J."/>
        </authorList>
    </citation>
    <scope>NUCLEOTIDE SEQUENCE [LARGE SCALE GENOMIC DNA]</scope>
    <source>
        <strain evidence="2 3">PH27A</strain>
    </source>
</reference>
<dbReference type="RefSeq" id="WP_068998032.1">
    <property type="nucleotide sequence ID" value="NZ_MDTQ01000001.1"/>
</dbReference>
<name>A0A1E2V9W4_9GAMM</name>
<feature type="transmembrane region" description="Helical" evidence="1">
    <location>
        <begin position="42"/>
        <end position="60"/>
    </location>
</feature>
<dbReference type="AlphaFoldDB" id="A0A1E2V9W4"/>
<protein>
    <submittedName>
        <fullName evidence="2">Uncharacterized protein</fullName>
    </submittedName>
</protein>
<sequence>MQNMIKKTFGGLSTQYYLRHLFFGAILSGLVIMMTLNGQSTLTLGTISLLLINTLLYPYARFVYESIIHFIMGDNIFFINALVMLIVKFITMVLCWSFAIFIAPIGLAYLYYHHTKAAH</sequence>
<gene>
    <name evidence="2" type="ORF">BFW38_08730</name>
</gene>